<accession>A0ABW8SPL9</accession>
<dbReference type="Pfam" id="PF13031">
    <property type="entry name" value="DUF3892"/>
    <property type="match status" value="1"/>
</dbReference>
<sequence>MEYGIFKVEYEDYNCNKGDAHITKVRAYEIMGEGKFSNNYEEHLIEDVIQNIKNGHKYVTLISDDDDKLRKGAEIILKEFITTKPDTNRGSDLGSLPLIPYDIWEL</sequence>
<gene>
    <name evidence="1" type="ORF">ACJDU8_16455</name>
</gene>
<evidence type="ECO:0000313" key="1">
    <source>
        <dbReference type="EMBL" id="MFL0197136.1"/>
    </source>
</evidence>
<protein>
    <submittedName>
        <fullName evidence="1">DUF3892 domain-containing protein</fullName>
    </submittedName>
</protein>
<reference evidence="1 2" key="1">
    <citation type="submission" date="2024-11" db="EMBL/GenBank/DDBJ databases">
        <authorList>
            <person name="Heng Y.C."/>
            <person name="Lim A.C.H."/>
            <person name="Lee J.K.Y."/>
            <person name="Kittelmann S."/>
        </authorList>
    </citation>
    <scope>NUCLEOTIDE SEQUENCE [LARGE SCALE GENOMIC DNA]</scope>
    <source>
        <strain evidence="1 2">WILCCON 0269</strain>
    </source>
</reference>
<dbReference type="RefSeq" id="WP_406793241.1">
    <property type="nucleotide sequence ID" value="NZ_JBJHZX010000026.1"/>
</dbReference>
<dbReference type="EMBL" id="JBJHZX010000026">
    <property type="protein sequence ID" value="MFL0197136.1"/>
    <property type="molecule type" value="Genomic_DNA"/>
</dbReference>
<keyword evidence="2" id="KW-1185">Reference proteome</keyword>
<comment type="caution">
    <text evidence="1">The sequence shown here is derived from an EMBL/GenBank/DDBJ whole genome shotgun (WGS) entry which is preliminary data.</text>
</comment>
<dbReference type="InterPro" id="IPR024997">
    <property type="entry name" value="DUF3892"/>
</dbReference>
<organism evidence="1 2">
    <name type="scientific">Candidatus Clostridium eludens</name>
    <dbReference type="NCBI Taxonomy" id="3381663"/>
    <lineage>
        <taxon>Bacteria</taxon>
        <taxon>Bacillati</taxon>
        <taxon>Bacillota</taxon>
        <taxon>Clostridia</taxon>
        <taxon>Eubacteriales</taxon>
        <taxon>Clostridiaceae</taxon>
        <taxon>Clostridium</taxon>
    </lineage>
</organism>
<proteinExistence type="predicted"/>
<name>A0ABW8SPL9_9CLOT</name>
<evidence type="ECO:0000313" key="2">
    <source>
        <dbReference type="Proteomes" id="UP001623660"/>
    </source>
</evidence>
<dbReference type="Proteomes" id="UP001623660">
    <property type="component" value="Unassembled WGS sequence"/>
</dbReference>